<dbReference type="AlphaFoldDB" id="A0A2B7WU05"/>
<feature type="chain" id="PRO_5012789952" evidence="1">
    <location>
        <begin position="22"/>
        <end position="121"/>
    </location>
</feature>
<sequence length="121" mass="13237">MRFSVPAFFITLLSLGSSALAAECYYDHAGPEVKCGGQFATRHAITEYCQHHWNEPCKPFTKYEWGGSTVFIGHLGPFESAQECLIAGGNVVDQCYVAEVKRGGSWTLPGKSLNIDFCGPQ</sequence>
<comment type="caution">
    <text evidence="2">The sequence shown here is derived from an EMBL/GenBank/DDBJ whole genome shotgun (WGS) entry which is preliminary data.</text>
</comment>
<keyword evidence="1" id="KW-0732">Signal</keyword>
<organism evidence="2 3">
    <name type="scientific">Blastomyces parvus</name>
    <dbReference type="NCBI Taxonomy" id="2060905"/>
    <lineage>
        <taxon>Eukaryota</taxon>
        <taxon>Fungi</taxon>
        <taxon>Dikarya</taxon>
        <taxon>Ascomycota</taxon>
        <taxon>Pezizomycotina</taxon>
        <taxon>Eurotiomycetes</taxon>
        <taxon>Eurotiomycetidae</taxon>
        <taxon>Onygenales</taxon>
        <taxon>Ajellomycetaceae</taxon>
        <taxon>Blastomyces</taxon>
    </lineage>
</organism>
<accession>A0A2B7WU05</accession>
<evidence type="ECO:0000313" key="3">
    <source>
        <dbReference type="Proteomes" id="UP000224080"/>
    </source>
</evidence>
<evidence type="ECO:0000256" key="1">
    <source>
        <dbReference type="SAM" id="SignalP"/>
    </source>
</evidence>
<dbReference type="OrthoDB" id="3479711at2759"/>
<proteinExistence type="predicted"/>
<dbReference type="EMBL" id="PDNC01000093">
    <property type="protein sequence ID" value="PGG99937.1"/>
    <property type="molecule type" value="Genomic_DNA"/>
</dbReference>
<dbReference type="Proteomes" id="UP000224080">
    <property type="component" value="Unassembled WGS sequence"/>
</dbReference>
<evidence type="ECO:0000313" key="2">
    <source>
        <dbReference type="EMBL" id="PGG99937.1"/>
    </source>
</evidence>
<reference evidence="2 3" key="1">
    <citation type="submission" date="2017-10" db="EMBL/GenBank/DDBJ databases">
        <title>Comparative genomics in systemic dimorphic fungi from Ajellomycetaceae.</title>
        <authorList>
            <person name="Munoz J.F."/>
            <person name="Mcewen J.G."/>
            <person name="Clay O.K."/>
            <person name="Cuomo C.A."/>
        </authorList>
    </citation>
    <scope>NUCLEOTIDE SEQUENCE [LARGE SCALE GENOMIC DNA]</scope>
    <source>
        <strain evidence="2 3">UAMH130</strain>
    </source>
</reference>
<keyword evidence="3" id="KW-1185">Reference proteome</keyword>
<gene>
    <name evidence="2" type="ORF">GX51_06043</name>
</gene>
<feature type="signal peptide" evidence="1">
    <location>
        <begin position="1"/>
        <end position="21"/>
    </location>
</feature>
<dbReference type="Pfam" id="PF21691">
    <property type="entry name" value="LDL"/>
    <property type="match status" value="1"/>
</dbReference>
<name>A0A2B7WU05_9EURO</name>
<dbReference type="InterPro" id="IPR048508">
    <property type="entry name" value="LDL"/>
</dbReference>
<protein>
    <submittedName>
        <fullName evidence="2">Uncharacterized protein</fullName>
    </submittedName>
</protein>